<dbReference type="InterPro" id="IPR036942">
    <property type="entry name" value="Beta-barrel_TonB_sf"/>
</dbReference>
<dbReference type="RefSeq" id="WP_116880368.1">
    <property type="nucleotide sequence ID" value="NZ_QURB01000003.1"/>
</dbReference>
<dbReference type="AlphaFoldDB" id="A0A3E1EYI0"/>
<comment type="caution">
    <text evidence="11">The sequence shown here is derived from an EMBL/GenBank/DDBJ whole genome shotgun (WGS) entry which is preliminary data.</text>
</comment>
<evidence type="ECO:0000256" key="2">
    <source>
        <dbReference type="ARBA" id="ARBA00022448"/>
    </source>
</evidence>
<evidence type="ECO:0000313" key="11">
    <source>
        <dbReference type="EMBL" id="RFC54533.1"/>
    </source>
</evidence>
<gene>
    <name evidence="11" type="ORF">DXU93_05970</name>
</gene>
<dbReference type="Proteomes" id="UP000257127">
    <property type="component" value="Unassembled WGS sequence"/>
</dbReference>
<dbReference type="GO" id="GO:0009279">
    <property type="term" value="C:cell outer membrane"/>
    <property type="evidence" value="ECO:0007669"/>
    <property type="project" value="UniProtKB-SubCell"/>
</dbReference>
<dbReference type="InterPro" id="IPR012910">
    <property type="entry name" value="Plug_dom"/>
</dbReference>
<dbReference type="GO" id="GO:0030246">
    <property type="term" value="F:carbohydrate binding"/>
    <property type="evidence" value="ECO:0007669"/>
    <property type="project" value="InterPro"/>
</dbReference>
<comment type="similarity">
    <text evidence="8">Belongs to the TonB-dependent receptor family.</text>
</comment>
<dbReference type="PANTHER" id="PTHR30069:SF29">
    <property type="entry name" value="HEMOGLOBIN AND HEMOGLOBIN-HAPTOGLOBIN-BINDING PROTEIN 1-RELATED"/>
    <property type="match status" value="1"/>
</dbReference>
<dbReference type="Gene3D" id="2.60.40.1120">
    <property type="entry name" value="Carboxypeptidase-like, regulatory domain"/>
    <property type="match status" value="1"/>
</dbReference>
<keyword evidence="12" id="KW-1185">Reference proteome</keyword>
<keyword evidence="4 8" id="KW-0812">Transmembrane</keyword>
<keyword evidence="6 8" id="KW-0472">Membrane</keyword>
<evidence type="ECO:0000256" key="4">
    <source>
        <dbReference type="ARBA" id="ARBA00022692"/>
    </source>
</evidence>
<keyword evidence="7 8" id="KW-0998">Cell outer membrane</keyword>
<dbReference type="Pfam" id="PF13620">
    <property type="entry name" value="CarboxypepD_reg"/>
    <property type="match status" value="1"/>
</dbReference>
<dbReference type="SUPFAM" id="SSF56935">
    <property type="entry name" value="Porins"/>
    <property type="match status" value="1"/>
</dbReference>
<feature type="signal peptide" evidence="9">
    <location>
        <begin position="1"/>
        <end position="23"/>
    </location>
</feature>
<evidence type="ECO:0000256" key="7">
    <source>
        <dbReference type="ARBA" id="ARBA00023237"/>
    </source>
</evidence>
<keyword evidence="2 8" id="KW-0813">Transport</keyword>
<dbReference type="PANTHER" id="PTHR30069">
    <property type="entry name" value="TONB-DEPENDENT OUTER MEMBRANE RECEPTOR"/>
    <property type="match status" value="1"/>
</dbReference>
<dbReference type="GO" id="GO:0015344">
    <property type="term" value="F:siderophore uptake transmembrane transporter activity"/>
    <property type="evidence" value="ECO:0007669"/>
    <property type="project" value="TreeGrafter"/>
</dbReference>
<dbReference type="EMBL" id="QURB01000003">
    <property type="protein sequence ID" value="RFC54533.1"/>
    <property type="molecule type" value="Genomic_DNA"/>
</dbReference>
<organism evidence="11 12">
    <name type="scientific">Brumimicrobium aurantiacum</name>
    <dbReference type="NCBI Taxonomy" id="1737063"/>
    <lineage>
        <taxon>Bacteria</taxon>
        <taxon>Pseudomonadati</taxon>
        <taxon>Bacteroidota</taxon>
        <taxon>Flavobacteriia</taxon>
        <taxon>Flavobacteriales</taxon>
        <taxon>Crocinitomicaceae</taxon>
        <taxon>Brumimicrobium</taxon>
    </lineage>
</organism>
<dbReference type="Pfam" id="PF07715">
    <property type="entry name" value="Plug"/>
    <property type="match status" value="1"/>
</dbReference>
<evidence type="ECO:0000256" key="5">
    <source>
        <dbReference type="ARBA" id="ARBA00022729"/>
    </source>
</evidence>
<dbReference type="SUPFAM" id="SSF49452">
    <property type="entry name" value="Starch-binding domain-like"/>
    <property type="match status" value="1"/>
</dbReference>
<evidence type="ECO:0000259" key="10">
    <source>
        <dbReference type="Pfam" id="PF07715"/>
    </source>
</evidence>
<dbReference type="InterPro" id="IPR037066">
    <property type="entry name" value="Plug_dom_sf"/>
</dbReference>
<name>A0A3E1EYI0_9FLAO</name>
<evidence type="ECO:0000313" key="12">
    <source>
        <dbReference type="Proteomes" id="UP000257127"/>
    </source>
</evidence>
<dbReference type="Gene3D" id="2.170.130.10">
    <property type="entry name" value="TonB-dependent receptor, plug domain"/>
    <property type="match status" value="1"/>
</dbReference>
<keyword evidence="5 9" id="KW-0732">Signal</keyword>
<evidence type="ECO:0000256" key="9">
    <source>
        <dbReference type="SAM" id="SignalP"/>
    </source>
</evidence>
<proteinExistence type="inferred from homology"/>
<dbReference type="Gene3D" id="2.40.170.20">
    <property type="entry name" value="TonB-dependent receptor, beta-barrel domain"/>
    <property type="match status" value="1"/>
</dbReference>
<dbReference type="InterPro" id="IPR039426">
    <property type="entry name" value="TonB-dep_rcpt-like"/>
</dbReference>
<evidence type="ECO:0000256" key="6">
    <source>
        <dbReference type="ARBA" id="ARBA00023136"/>
    </source>
</evidence>
<feature type="domain" description="TonB-dependent receptor plug" evidence="10">
    <location>
        <begin position="139"/>
        <end position="224"/>
    </location>
</feature>
<dbReference type="OrthoDB" id="9757908at2"/>
<protein>
    <recommendedName>
        <fullName evidence="10">TonB-dependent receptor plug domain-containing protein</fullName>
    </recommendedName>
</protein>
<dbReference type="InterPro" id="IPR013784">
    <property type="entry name" value="Carb-bd-like_fold"/>
</dbReference>
<reference evidence="11 12" key="1">
    <citation type="submission" date="2018-08" db="EMBL/GenBank/DDBJ databases">
        <title>The draft genome squence of Brumimicrobium sp. N62.</title>
        <authorList>
            <person name="Du Z.-J."/>
            <person name="Luo H.-R."/>
        </authorList>
    </citation>
    <scope>NUCLEOTIDE SEQUENCE [LARGE SCALE GENOMIC DNA]</scope>
    <source>
        <strain evidence="11 12">N62</strain>
    </source>
</reference>
<dbReference type="PROSITE" id="PS52016">
    <property type="entry name" value="TONB_DEPENDENT_REC_3"/>
    <property type="match status" value="1"/>
</dbReference>
<evidence type="ECO:0000256" key="8">
    <source>
        <dbReference type="PROSITE-ProRule" id="PRU01360"/>
    </source>
</evidence>
<evidence type="ECO:0000256" key="1">
    <source>
        <dbReference type="ARBA" id="ARBA00004571"/>
    </source>
</evidence>
<sequence>MIRKFYFLFLSVLLSVGSVFGQAGNGTIKGSVLDSESNEPIPFVKVVLYQGGIIKGGTESDFDGKFQFPSISSGSYDVEFRSQEYKPIKIENVSVSAEKITFLDKTKLTKPEDVQEMEEVQIVAYKVPLINKDGGAQGSTVTREDISKLPVRSASGVASTVGGVNESESSGGISVRGSREGASYYYIDGIKVRGSSNLPKSALEEVQVITGGVPANYGDATGGIISVTTRGPSAQYFGSLEAVSSGFYFHGENELGYDGKVIGLDQFGYNLVEGMVSGPLLMRKDSTGKKTEPILGFLISASFNDQIDSRPFADGSYRIKEDVREELIANPLRPSADGQGYFNNSDFLREDAFEKTPYRMNARRRTISASGKIDVNTGPTVNLTFGGSMNYNGGKAYSYDNSLYNFDNFGNSSQFDWRVYGRLTQRFRNDTEGSSSKVKSFYYNLMVDYSKSSSEVYDEDHKYNIFNYGHVGYFNSTYRPTYSFNDAEDSLIHDDFESVIVDFSPSDINPTLSAITSQYYALNPNPQGSYQNIEQINNGGGLRNGDSPISVYGIWSNIGTPYNSFFKGENEQLRITGSASVVIGGHNISLGVEYEQRWDRGWGSGNYFSRAGAGPIGIWEISRQYMNSHIEELDLNNPNYDFYGTYPRVTYDRLNSGYAANAGNGEYGGVAQNDDQYFFDYNFRKALGLDPAGDDYIDIDRYDPNMFTLDMFSPDELFNSGRNFISYYGYDHTGEKVSGNTDINDYFTETDENGNYERFIGAFQPTYVSGYIMDKFSFDDIVFNVGVRVDVFDANQPVLKDPYLFYNARSASEASSLKDQDPNTYGWIDIPESIGDDYVVYVNDVENPTQINGFRNGETWYDQDGTVTQDPSTIRGASGIAPWLLNPSQSTPSADAFEDYKVAINVMPRIAFSFPISDEANFFANYDILTSRPSTGLRFNPIDYQYITARNIVINNSNLRPDKTIDYSFGFQQVLTRTSSLKISAFYRELRDQIQVRNVFEAYPVTYRTYDNRDFGTVKGLTLEYDLRRTGNLRMTANYTLQFAEGTGSDASSSLSFVNSNQPDLRVVYPFSYDQRHAFSFTVDYRYGSGKDYNGPVIKDKNILENTGLNIITLVNSGTPYSDQKNITPAAINSGTPQLTGTLNGSRKPWTYRLDLQLDRTFDLEFGKENEKKKRAFLNVYVRVTNLLNQFNVLNVYRATGVVDDDGYLAAAEWQSTIQSKMDEQAYRDLYSMYMNNPYNISQPRTIRLGVKFDF</sequence>
<accession>A0A3E1EYI0</accession>
<feature type="chain" id="PRO_5017701832" description="TonB-dependent receptor plug domain-containing protein" evidence="9">
    <location>
        <begin position="24"/>
        <end position="1255"/>
    </location>
</feature>
<dbReference type="GO" id="GO:0044718">
    <property type="term" value="P:siderophore transmembrane transport"/>
    <property type="evidence" value="ECO:0007669"/>
    <property type="project" value="TreeGrafter"/>
</dbReference>
<comment type="subcellular location">
    <subcellularLocation>
        <location evidence="1 8">Cell outer membrane</location>
        <topology evidence="1 8">Multi-pass membrane protein</topology>
    </subcellularLocation>
</comment>
<evidence type="ECO:0000256" key="3">
    <source>
        <dbReference type="ARBA" id="ARBA00022452"/>
    </source>
</evidence>
<keyword evidence="3 8" id="KW-1134">Transmembrane beta strand</keyword>